<protein>
    <submittedName>
        <fullName evidence="2">Uncharacterized protein</fullName>
    </submittedName>
</protein>
<name>A0AAJ8JX93_9TREE</name>
<reference evidence="2" key="3">
    <citation type="submission" date="2024-01" db="EMBL/GenBank/DDBJ databases">
        <authorList>
            <person name="Coelho M.A."/>
            <person name="David-Palma M."/>
            <person name="Shea T."/>
            <person name="Sun S."/>
            <person name="Cuomo C.A."/>
            <person name="Heitman J."/>
        </authorList>
    </citation>
    <scope>NUCLEOTIDE SEQUENCE</scope>
    <source>
        <strain evidence="2">CBS 7841</strain>
    </source>
</reference>
<dbReference type="EMBL" id="CP143790">
    <property type="protein sequence ID" value="WVN90086.1"/>
    <property type="molecule type" value="Genomic_DNA"/>
</dbReference>
<dbReference type="Proteomes" id="UP000094043">
    <property type="component" value="Chromosome 7"/>
</dbReference>
<evidence type="ECO:0000256" key="1">
    <source>
        <dbReference type="SAM" id="MobiDB-lite"/>
    </source>
</evidence>
<evidence type="ECO:0000313" key="3">
    <source>
        <dbReference type="Proteomes" id="UP000094043"/>
    </source>
</evidence>
<gene>
    <name evidence="2" type="ORF">L203_105321</name>
</gene>
<feature type="region of interest" description="Disordered" evidence="1">
    <location>
        <begin position="146"/>
        <end position="165"/>
    </location>
</feature>
<dbReference type="AlphaFoldDB" id="A0AAJ8JX93"/>
<keyword evidence="3" id="KW-1185">Reference proteome</keyword>
<proteinExistence type="predicted"/>
<reference evidence="2" key="1">
    <citation type="submission" date="2016-06" db="EMBL/GenBank/DDBJ databases">
        <authorList>
            <person name="Cuomo C."/>
            <person name="Litvintseva A."/>
            <person name="Heitman J."/>
            <person name="Chen Y."/>
            <person name="Sun S."/>
            <person name="Springer D."/>
            <person name="Dromer F."/>
            <person name="Young S."/>
            <person name="Zeng Q."/>
            <person name="Chapman S."/>
            <person name="Gujja S."/>
            <person name="Saif S."/>
            <person name="Birren B."/>
        </authorList>
    </citation>
    <scope>NUCLEOTIDE SEQUENCE</scope>
    <source>
        <strain evidence="2">CBS 7841</strain>
    </source>
</reference>
<dbReference type="RefSeq" id="XP_066070786.1">
    <property type="nucleotide sequence ID" value="XM_066214689.1"/>
</dbReference>
<accession>A0AAJ8JX93</accession>
<reference evidence="2" key="2">
    <citation type="journal article" date="2022" name="Elife">
        <title>Obligate sexual reproduction of a homothallic fungus closely related to the Cryptococcus pathogenic species complex.</title>
        <authorList>
            <person name="Passer A.R."/>
            <person name="Clancey S.A."/>
            <person name="Shea T."/>
            <person name="David-Palma M."/>
            <person name="Averette A.F."/>
            <person name="Boekhout T."/>
            <person name="Porcel B.M."/>
            <person name="Nowrousian M."/>
            <person name="Cuomo C.A."/>
            <person name="Sun S."/>
            <person name="Heitman J."/>
            <person name="Coelho M.A."/>
        </authorList>
    </citation>
    <scope>NUCLEOTIDE SEQUENCE</scope>
    <source>
        <strain evidence="2">CBS 7841</strain>
    </source>
</reference>
<sequence>MGLVSRQFDSSTIPSKCQNTCKDSVGLYQDCISNSPGCQKVCQQDTFNGFISCFDCILTTFDTNDSEQHQLDAMIDQLKEACTLTGATLTGSINSAASAAESLTVSGSDNTSQIGSLTSAASGVASRITTGGNVASLTTSGRVGSATAATSTTSPSHDATSKINGAQSLSGGQLGMAGVAGLMGGAMLFF</sequence>
<evidence type="ECO:0000313" key="2">
    <source>
        <dbReference type="EMBL" id="WVN90086.1"/>
    </source>
</evidence>
<organism evidence="2 3">
    <name type="scientific">Cryptococcus depauperatus CBS 7841</name>
    <dbReference type="NCBI Taxonomy" id="1295531"/>
    <lineage>
        <taxon>Eukaryota</taxon>
        <taxon>Fungi</taxon>
        <taxon>Dikarya</taxon>
        <taxon>Basidiomycota</taxon>
        <taxon>Agaricomycotina</taxon>
        <taxon>Tremellomycetes</taxon>
        <taxon>Tremellales</taxon>
        <taxon>Cryptococcaceae</taxon>
        <taxon>Cryptococcus</taxon>
    </lineage>
</organism>
<dbReference type="KEGG" id="cdep:91089530"/>
<feature type="compositionally biased region" description="Low complexity" evidence="1">
    <location>
        <begin position="146"/>
        <end position="158"/>
    </location>
</feature>
<dbReference type="GeneID" id="91089530"/>